<comment type="caution">
    <text evidence="13">The sequence shown here is derived from an EMBL/GenBank/DDBJ whole genome shotgun (WGS) entry which is preliminary data.</text>
</comment>
<dbReference type="GO" id="GO:0003677">
    <property type="term" value="F:DNA binding"/>
    <property type="evidence" value="ECO:0007669"/>
    <property type="project" value="UniProtKB-KW"/>
</dbReference>
<dbReference type="GO" id="GO:0043138">
    <property type="term" value="F:3'-5' DNA helicase activity"/>
    <property type="evidence" value="ECO:0007669"/>
    <property type="project" value="UniProtKB-EC"/>
</dbReference>
<dbReference type="PROSITE" id="PS51217">
    <property type="entry name" value="UVRD_HELICASE_CTER"/>
    <property type="match status" value="1"/>
</dbReference>
<dbReference type="Gene3D" id="3.40.50.300">
    <property type="entry name" value="P-loop containing nucleotide triphosphate hydrolases"/>
    <property type="match status" value="2"/>
</dbReference>
<dbReference type="Gene3D" id="1.10.10.160">
    <property type="match status" value="1"/>
</dbReference>
<proteinExistence type="inferred from homology"/>
<feature type="domain" description="UvrD-like helicase C-terminal" evidence="12">
    <location>
        <begin position="293"/>
        <end position="555"/>
    </location>
</feature>
<dbReference type="SUPFAM" id="SSF52540">
    <property type="entry name" value="P-loop containing nucleoside triphosphate hydrolases"/>
    <property type="match status" value="1"/>
</dbReference>
<dbReference type="InterPro" id="IPR000212">
    <property type="entry name" value="DNA_helicase_UvrD/REP"/>
</dbReference>
<dbReference type="Pfam" id="PF00580">
    <property type="entry name" value="UvrD-helicase"/>
    <property type="match status" value="1"/>
</dbReference>
<evidence type="ECO:0000256" key="3">
    <source>
        <dbReference type="ARBA" id="ARBA00022801"/>
    </source>
</evidence>
<dbReference type="InterPro" id="IPR014017">
    <property type="entry name" value="DNA_helicase_UvrD-like_C"/>
</dbReference>
<evidence type="ECO:0000256" key="8">
    <source>
        <dbReference type="ARBA" id="ARBA00034617"/>
    </source>
</evidence>
<feature type="domain" description="UvrD-like helicase ATP-binding" evidence="11">
    <location>
        <begin position="1"/>
        <end position="292"/>
    </location>
</feature>
<dbReference type="InterPro" id="IPR027417">
    <property type="entry name" value="P-loop_NTPase"/>
</dbReference>
<comment type="catalytic activity">
    <reaction evidence="10">
        <text>ATP + H2O = ADP + phosphate + H(+)</text>
        <dbReference type="Rhea" id="RHEA:13065"/>
        <dbReference type="ChEBI" id="CHEBI:15377"/>
        <dbReference type="ChEBI" id="CHEBI:15378"/>
        <dbReference type="ChEBI" id="CHEBI:30616"/>
        <dbReference type="ChEBI" id="CHEBI:43474"/>
        <dbReference type="ChEBI" id="CHEBI:456216"/>
        <dbReference type="EC" id="5.6.2.4"/>
    </reaction>
</comment>
<dbReference type="PANTHER" id="PTHR11070">
    <property type="entry name" value="UVRD / RECB / PCRA DNA HELICASE FAMILY MEMBER"/>
    <property type="match status" value="1"/>
</dbReference>
<comment type="similarity">
    <text evidence="1">Belongs to the helicase family. UvrD subfamily.</text>
</comment>
<keyword evidence="7" id="KW-0413">Isomerase</keyword>
<keyword evidence="6" id="KW-0238">DNA-binding</keyword>
<evidence type="ECO:0000256" key="4">
    <source>
        <dbReference type="ARBA" id="ARBA00022806"/>
    </source>
</evidence>
<evidence type="ECO:0000256" key="5">
    <source>
        <dbReference type="ARBA" id="ARBA00022840"/>
    </source>
</evidence>
<dbReference type="Gene3D" id="1.10.486.10">
    <property type="entry name" value="PCRA, domain 4"/>
    <property type="match status" value="1"/>
</dbReference>
<gene>
    <name evidence="13" type="ORF">CARN6_1717</name>
</gene>
<dbReference type="EC" id="5.6.2.4" evidence="9"/>
<organism evidence="13">
    <name type="scientific">mine drainage metagenome</name>
    <dbReference type="NCBI Taxonomy" id="410659"/>
    <lineage>
        <taxon>unclassified sequences</taxon>
        <taxon>metagenomes</taxon>
        <taxon>ecological metagenomes</taxon>
    </lineage>
</organism>
<dbReference type="GO" id="GO:0016787">
    <property type="term" value="F:hydrolase activity"/>
    <property type="evidence" value="ECO:0007669"/>
    <property type="project" value="UniProtKB-KW"/>
</dbReference>
<evidence type="ECO:0000259" key="12">
    <source>
        <dbReference type="PROSITE" id="PS51217"/>
    </source>
</evidence>
<reference evidence="13" key="1">
    <citation type="submission" date="2009-10" db="EMBL/GenBank/DDBJ databases">
        <title>Diversity of trophic interactions inside an arsenic-rich microbial ecosystem.</title>
        <authorList>
            <person name="Bertin P.N."/>
            <person name="Heinrich-Salmeron A."/>
            <person name="Pelletier E."/>
            <person name="Goulhen-Chollet F."/>
            <person name="Arsene-Ploetze F."/>
            <person name="Gallien S."/>
            <person name="Calteau A."/>
            <person name="Vallenet D."/>
            <person name="Casiot C."/>
            <person name="Chane-Woon-Ming B."/>
            <person name="Giloteaux L."/>
            <person name="Barakat M."/>
            <person name="Bonnefoy V."/>
            <person name="Bruneel O."/>
            <person name="Chandler M."/>
            <person name="Cleiss J."/>
            <person name="Duran R."/>
            <person name="Elbaz-Poulichet F."/>
            <person name="Fonknechten N."/>
            <person name="Lauga B."/>
            <person name="Mornico D."/>
            <person name="Ortet P."/>
            <person name="Schaeffer C."/>
            <person name="Siguier P."/>
            <person name="Alexander Thil Smith A."/>
            <person name="Van Dorsselaer A."/>
            <person name="Weissenbach J."/>
            <person name="Medigue C."/>
            <person name="Le Paslier D."/>
        </authorList>
    </citation>
    <scope>NUCLEOTIDE SEQUENCE</scope>
</reference>
<dbReference type="InterPro" id="IPR013986">
    <property type="entry name" value="DExx_box_DNA_helicase_dom_sf"/>
</dbReference>
<dbReference type="AlphaFoldDB" id="E6QLZ5"/>
<dbReference type="InterPro" id="IPR014016">
    <property type="entry name" value="UvrD-like_ATP-bd"/>
</dbReference>
<dbReference type="PROSITE" id="PS51198">
    <property type="entry name" value="UVRD_HELICASE_ATP_BIND"/>
    <property type="match status" value="1"/>
</dbReference>
<protein>
    <recommendedName>
        <fullName evidence="9">DNA 3'-5' helicase</fullName>
        <ecNumber evidence="9">5.6.2.4</ecNumber>
    </recommendedName>
</protein>
<evidence type="ECO:0000256" key="1">
    <source>
        <dbReference type="ARBA" id="ARBA00009922"/>
    </source>
</evidence>
<evidence type="ECO:0000313" key="13">
    <source>
        <dbReference type="EMBL" id="CBI08266.1"/>
    </source>
</evidence>
<keyword evidence="2" id="KW-0547">Nucleotide-binding</keyword>
<sequence>MLTEEQQAVVNHRDGHALVCAVPGSGKSTTMQHLAVHLIEKEQVPAGEILVLMFNKDAETAFKNRMQKISSRAKPEIRTFHAKAYHLLTEMERRDWLEAWELEPDNGGFYWRGQAKKALAKAFSKPEWDLSQEEIDTFTGYMTIWKAFTCTPEKAGSTEGLMLVGLTDDENAGQWVSAYRLFELERERNCKRSFDDLVYDLVLAMRHEPRIRESIANRYRVLIVDEFQDVNDGQMELLTTLAGNRAQVIAVGDDDQSIYGFRGASPNYMTREFAKVFPGAKTYTLSHTFRFGNQLSTTAADLIARNQNRITKTCQSADQTPDTQVHLHFSGNYGQRTAMILDAALRENRQVAVLVRVFHQTALVEIHCASRGIPYRIEGAAPFYQRRDVQSLLGFLAWGAADDAGGIFSDTPDVSGKVFRAMLGFPSRFLTRHRLDQAERHAQEGGSPHRWISDLAQRLARSTDQKEQRTATQVRNLLNDLAWVRQWATRNTPAGKLLRTLVVHLDLAGVLKKITSADTAADQMALFGALADYADQTQMTALDFVRHIQSLAAKGEMGAGDIDYESAPRPLITSWHRTKGLEFDTVIIPDLSEGKSPYIRGDKGITSEGDEEERRLLYVAMTRAIHHVHLIAPDDRGLLYKIKGITGKPDVDQERVGSPFLYEINRWKGARLHYDRTMLPNRAAPVAKKSA</sequence>
<keyword evidence="3" id="KW-0378">Hydrolase</keyword>
<dbReference type="EMBL" id="CABQ01000199">
    <property type="protein sequence ID" value="CBI08266.1"/>
    <property type="molecule type" value="Genomic_DNA"/>
</dbReference>
<dbReference type="Pfam" id="PF13361">
    <property type="entry name" value="UvrD_C"/>
    <property type="match status" value="1"/>
</dbReference>
<keyword evidence="4 13" id="KW-0347">Helicase</keyword>
<comment type="catalytic activity">
    <reaction evidence="8">
        <text>Couples ATP hydrolysis with the unwinding of duplex DNA by translocating in the 3'-5' direction.</text>
        <dbReference type="EC" id="5.6.2.4"/>
    </reaction>
</comment>
<dbReference type="GO" id="GO:0000725">
    <property type="term" value="P:recombinational repair"/>
    <property type="evidence" value="ECO:0007669"/>
    <property type="project" value="TreeGrafter"/>
</dbReference>
<evidence type="ECO:0000256" key="2">
    <source>
        <dbReference type="ARBA" id="ARBA00022741"/>
    </source>
</evidence>
<dbReference type="CDD" id="cd17932">
    <property type="entry name" value="DEXQc_UvrD"/>
    <property type="match status" value="1"/>
</dbReference>
<dbReference type="GO" id="GO:0005524">
    <property type="term" value="F:ATP binding"/>
    <property type="evidence" value="ECO:0007669"/>
    <property type="project" value="UniProtKB-KW"/>
</dbReference>
<evidence type="ECO:0000259" key="11">
    <source>
        <dbReference type="PROSITE" id="PS51198"/>
    </source>
</evidence>
<evidence type="ECO:0000256" key="7">
    <source>
        <dbReference type="ARBA" id="ARBA00023235"/>
    </source>
</evidence>
<evidence type="ECO:0000256" key="9">
    <source>
        <dbReference type="ARBA" id="ARBA00034808"/>
    </source>
</evidence>
<evidence type="ECO:0000256" key="10">
    <source>
        <dbReference type="ARBA" id="ARBA00048988"/>
    </source>
</evidence>
<accession>E6QLZ5</accession>
<name>E6QLZ5_9ZZZZ</name>
<evidence type="ECO:0000256" key="6">
    <source>
        <dbReference type="ARBA" id="ARBA00023125"/>
    </source>
</evidence>
<keyword evidence="5" id="KW-0067">ATP-binding</keyword>
<dbReference type="PANTHER" id="PTHR11070:SF2">
    <property type="entry name" value="ATP-DEPENDENT DNA HELICASE SRS2"/>
    <property type="match status" value="1"/>
</dbReference>